<sequence length="679" mass="78729">MIERIYLPFMPEYTSYIIYGLFLLTMMFFVYLFIRQVKLLGIGLRIFLKEICKHIINNKEKVISVLKKNVFLQKKTNQNMAGKFIHWPIFFGFLILILGTSLIAIDEDLLALLGVKKVLRGLTYLVFEMLLDLAGLLVLFGVLLAFFKRIFKSKDQRQNTLEDYGVLYLLLFIVVTGFVLEGIRLIVAPVSYSNYSFVGNFLANTLLEKYPRNSSYVPYNLIWYAHLLAAFSFIVLIPITKFRHILMIPLNVIINMPKDNRNKAKLTIPFNVLNFDEEEDNQTDLLNDLGVGKIKDISWNHRLEISSCVNCGRCEDECPANYSGRNLSPRKVIQKLINNIRCEKTDIDLFENVIQKNEMWSCTNCYVCTEVCPSFINHVDRFLDFRRYIVNDSLDDESKINIFQNIERNGNPYGLASYSRIDWLEEKNVPNIIEKNNCEYLYYLGCATCYDERCKNIAKCMIDILNFSGVDFAITGEEERCCGEPAKRMGEEGLFQLTAIENIEFFNSYGVKKIIVNCPHCYNMFKYEYKDFNSDFEVYHHSEIIFDFIKNKKIEIKDKDKSIDITYHDPCNLGRLNGIYEQPRTILQQVGYVTEMKRNKRLSFCCGAGAGNAFYKVPELTRISKIRIDEALNTKSSIIASACPFCLNMFEDVIGNIKDREKIPRSLDIAEIVFQNLKA</sequence>
<protein>
    <submittedName>
        <fullName evidence="13">Fe-S oxidoreductase</fullName>
    </submittedName>
</protein>
<dbReference type="Gene3D" id="1.10.1060.10">
    <property type="entry name" value="Alpha-helical ferredoxin"/>
    <property type="match status" value="1"/>
</dbReference>
<feature type="domain" description="4Fe-4S ferredoxin-type" evidence="12">
    <location>
        <begin position="352"/>
        <end position="382"/>
    </location>
</feature>
<keyword evidence="14" id="KW-1185">Reference proteome</keyword>
<feature type="transmembrane region" description="Helical" evidence="11">
    <location>
        <begin position="16"/>
        <end position="34"/>
    </location>
</feature>
<organism evidence="13 14">
    <name type="scientific">Desulforhopalus singaporensis</name>
    <dbReference type="NCBI Taxonomy" id="91360"/>
    <lineage>
        <taxon>Bacteria</taxon>
        <taxon>Pseudomonadati</taxon>
        <taxon>Thermodesulfobacteriota</taxon>
        <taxon>Desulfobulbia</taxon>
        <taxon>Desulfobulbales</taxon>
        <taxon>Desulfocapsaceae</taxon>
        <taxon>Desulforhopalus</taxon>
    </lineage>
</organism>
<evidence type="ECO:0000256" key="1">
    <source>
        <dbReference type="ARBA" id="ARBA00004651"/>
    </source>
</evidence>
<evidence type="ECO:0000313" key="14">
    <source>
        <dbReference type="Proteomes" id="UP000199073"/>
    </source>
</evidence>
<dbReference type="AlphaFoldDB" id="A0A1H0VDY8"/>
<feature type="transmembrane region" description="Helical" evidence="11">
    <location>
        <begin position="221"/>
        <end position="239"/>
    </location>
</feature>
<proteinExistence type="predicted"/>
<dbReference type="GO" id="GO:0016491">
    <property type="term" value="F:oxidoreductase activity"/>
    <property type="evidence" value="ECO:0007669"/>
    <property type="project" value="UniProtKB-KW"/>
</dbReference>
<feature type="transmembrane region" description="Helical" evidence="11">
    <location>
        <begin position="167"/>
        <end position="187"/>
    </location>
</feature>
<dbReference type="InterPro" id="IPR051460">
    <property type="entry name" value="HdrC_iron-sulfur_subunit"/>
</dbReference>
<evidence type="ECO:0000256" key="2">
    <source>
        <dbReference type="ARBA" id="ARBA00022475"/>
    </source>
</evidence>
<dbReference type="Proteomes" id="UP000199073">
    <property type="component" value="Unassembled WGS sequence"/>
</dbReference>
<evidence type="ECO:0000256" key="4">
    <source>
        <dbReference type="ARBA" id="ARBA00022692"/>
    </source>
</evidence>
<keyword evidence="3" id="KW-0004">4Fe-4S</keyword>
<evidence type="ECO:0000256" key="5">
    <source>
        <dbReference type="ARBA" id="ARBA00022723"/>
    </source>
</evidence>
<keyword evidence="4 11" id="KW-0812">Transmembrane</keyword>
<dbReference type="OrthoDB" id="9794954at2"/>
<keyword evidence="5" id="KW-0479">Metal-binding</keyword>
<keyword evidence="9" id="KW-0411">Iron-sulfur</keyword>
<dbReference type="InterPro" id="IPR036197">
    <property type="entry name" value="NarG-like_sf"/>
</dbReference>
<keyword evidence="8" id="KW-0408">Iron</keyword>
<dbReference type="Pfam" id="PF02754">
    <property type="entry name" value="CCG"/>
    <property type="match status" value="2"/>
</dbReference>
<keyword evidence="10 11" id="KW-0472">Membrane</keyword>
<keyword evidence="7" id="KW-0560">Oxidoreductase</keyword>
<evidence type="ECO:0000256" key="6">
    <source>
        <dbReference type="ARBA" id="ARBA00022989"/>
    </source>
</evidence>
<evidence type="ECO:0000256" key="10">
    <source>
        <dbReference type="ARBA" id="ARBA00023136"/>
    </source>
</evidence>
<evidence type="ECO:0000256" key="8">
    <source>
        <dbReference type="ARBA" id="ARBA00023004"/>
    </source>
</evidence>
<dbReference type="RefSeq" id="WP_092225891.1">
    <property type="nucleotide sequence ID" value="NZ_FNJI01000046.1"/>
</dbReference>
<name>A0A1H0VDY8_9BACT</name>
<feature type="transmembrane region" description="Helical" evidence="11">
    <location>
        <begin position="84"/>
        <end position="105"/>
    </location>
</feature>
<dbReference type="InterPro" id="IPR017900">
    <property type="entry name" value="4Fe4S_Fe_S_CS"/>
</dbReference>
<dbReference type="STRING" id="91360.SAMN05660330_03996"/>
<dbReference type="SUPFAM" id="SSF46548">
    <property type="entry name" value="alpha-helical ferredoxin"/>
    <property type="match status" value="1"/>
</dbReference>
<reference evidence="13 14" key="1">
    <citation type="submission" date="2016-10" db="EMBL/GenBank/DDBJ databases">
        <authorList>
            <person name="de Groot N.N."/>
        </authorList>
    </citation>
    <scope>NUCLEOTIDE SEQUENCE [LARGE SCALE GENOMIC DNA]</scope>
    <source>
        <strain evidence="13 14">DSM 12130</strain>
    </source>
</reference>
<accession>A0A1H0VDY8</accession>
<dbReference type="PROSITE" id="PS51379">
    <property type="entry name" value="4FE4S_FER_2"/>
    <property type="match status" value="2"/>
</dbReference>
<dbReference type="Pfam" id="PF02665">
    <property type="entry name" value="Nitrate_red_gam"/>
    <property type="match status" value="1"/>
</dbReference>
<dbReference type="PANTHER" id="PTHR43255">
    <property type="entry name" value="IRON-SULFUR-BINDING OXIDOREDUCTASE FADF-RELATED-RELATED"/>
    <property type="match status" value="1"/>
</dbReference>
<dbReference type="Pfam" id="PF13183">
    <property type="entry name" value="Fer4_8"/>
    <property type="match status" value="1"/>
</dbReference>
<dbReference type="GO" id="GO:0046872">
    <property type="term" value="F:metal ion binding"/>
    <property type="evidence" value="ECO:0007669"/>
    <property type="project" value="UniProtKB-KW"/>
</dbReference>
<dbReference type="PANTHER" id="PTHR43255:SF1">
    <property type="entry name" value="IRON-SULFUR-BINDING OXIDOREDUCTASE FADF-RELATED"/>
    <property type="match status" value="1"/>
</dbReference>
<feature type="domain" description="4Fe-4S ferredoxin-type" evidence="12">
    <location>
        <begin position="299"/>
        <end position="330"/>
    </location>
</feature>
<gene>
    <name evidence="13" type="ORF">SAMN05660330_03996</name>
</gene>
<keyword evidence="2" id="KW-1003">Cell membrane</keyword>
<dbReference type="SUPFAM" id="SSF103501">
    <property type="entry name" value="Respiratory nitrate reductase 1 gamma chain"/>
    <property type="match status" value="1"/>
</dbReference>
<evidence type="ECO:0000256" key="11">
    <source>
        <dbReference type="SAM" id="Phobius"/>
    </source>
</evidence>
<dbReference type="InterPro" id="IPR017896">
    <property type="entry name" value="4Fe4S_Fe-S-bd"/>
</dbReference>
<evidence type="ECO:0000313" key="13">
    <source>
        <dbReference type="EMBL" id="SDP76316.1"/>
    </source>
</evidence>
<feature type="transmembrane region" description="Helical" evidence="11">
    <location>
        <begin position="125"/>
        <end position="147"/>
    </location>
</feature>
<comment type="subcellular location">
    <subcellularLocation>
        <location evidence="1">Cell membrane</location>
        <topology evidence="1">Multi-pass membrane protein</topology>
    </subcellularLocation>
</comment>
<dbReference type="PROSITE" id="PS00198">
    <property type="entry name" value="4FE4S_FER_1"/>
    <property type="match status" value="2"/>
</dbReference>
<evidence type="ECO:0000259" key="12">
    <source>
        <dbReference type="PROSITE" id="PS51379"/>
    </source>
</evidence>
<dbReference type="GO" id="GO:0005886">
    <property type="term" value="C:plasma membrane"/>
    <property type="evidence" value="ECO:0007669"/>
    <property type="project" value="UniProtKB-SubCell"/>
</dbReference>
<dbReference type="InterPro" id="IPR023234">
    <property type="entry name" value="NarG-like_domain"/>
</dbReference>
<dbReference type="InterPro" id="IPR009051">
    <property type="entry name" value="Helical_ferredxn"/>
</dbReference>
<dbReference type="EMBL" id="FNJI01000046">
    <property type="protein sequence ID" value="SDP76316.1"/>
    <property type="molecule type" value="Genomic_DNA"/>
</dbReference>
<dbReference type="GO" id="GO:0051539">
    <property type="term" value="F:4 iron, 4 sulfur cluster binding"/>
    <property type="evidence" value="ECO:0007669"/>
    <property type="project" value="UniProtKB-KW"/>
</dbReference>
<evidence type="ECO:0000256" key="7">
    <source>
        <dbReference type="ARBA" id="ARBA00023002"/>
    </source>
</evidence>
<evidence type="ECO:0000256" key="9">
    <source>
        <dbReference type="ARBA" id="ARBA00023014"/>
    </source>
</evidence>
<dbReference type="InterPro" id="IPR004017">
    <property type="entry name" value="Cys_rich_dom"/>
</dbReference>
<keyword evidence="6 11" id="KW-1133">Transmembrane helix</keyword>
<evidence type="ECO:0000256" key="3">
    <source>
        <dbReference type="ARBA" id="ARBA00022485"/>
    </source>
</evidence>
<dbReference type="Gene3D" id="1.20.950.20">
    <property type="entry name" value="Transmembrane di-heme cytochromes, Chain C"/>
    <property type="match status" value="1"/>
</dbReference>